<dbReference type="Proteomes" id="UP001152797">
    <property type="component" value="Unassembled WGS sequence"/>
</dbReference>
<feature type="transmembrane region" description="Helical" evidence="2">
    <location>
        <begin position="99"/>
        <end position="119"/>
    </location>
</feature>
<feature type="compositionally biased region" description="Basic and acidic residues" evidence="1">
    <location>
        <begin position="201"/>
        <end position="219"/>
    </location>
</feature>
<evidence type="ECO:0000313" key="4">
    <source>
        <dbReference type="EMBL" id="CAL1149455.1"/>
    </source>
</evidence>
<keyword evidence="5" id="KW-1185">Reference proteome</keyword>
<evidence type="ECO:0000256" key="2">
    <source>
        <dbReference type="SAM" id="Phobius"/>
    </source>
</evidence>
<accession>A0A9P1G340</accession>
<keyword evidence="2" id="KW-0812">Transmembrane</keyword>
<reference evidence="4" key="2">
    <citation type="submission" date="2024-04" db="EMBL/GenBank/DDBJ databases">
        <authorList>
            <person name="Chen Y."/>
            <person name="Shah S."/>
            <person name="Dougan E. K."/>
            <person name="Thang M."/>
            <person name="Chan C."/>
        </authorList>
    </citation>
    <scope>NUCLEOTIDE SEQUENCE [LARGE SCALE GENOMIC DNA]</scope>
</reference>
<evidence type="ECO:0000313" key="5">
    <source>
        <dbReference type="Proteomes" id="UP001152797"/>
    </source>
</evidence>
<evidence type="ECO:0000313" key="3">
    <source>
        <dbReference type="EMBL" id="CAI3996080.1"/>
    </source>
</evidence>
<proteinExistence type="predicted"/>
<organism evidence="3">
    <name type="scientific">Cladocopium goreaui</name>
    <dbReference type="NCBI Taxonomy" id="2562237"/>
    <lineage>
        <taxon>Eukaryota</taxon>
        <taxon>Sar</taxon>
        <taxon>Alveolata</taxon>
        <taxon>Dinophyceae</taxon>
        <taxon>Suessiales</taxon>
        <taxon>Symbiodiniaceae</taxon>
        <taxon>Cladocopium</taxon>
    </lineage>
</organism>
<dbReference type="AlphaFoldDB" id="A0A9P1G340"/>
<comment type="caution">
    <text evidence="3">The sequence shown here is derived from an EMBL/GenBank/DDBJ whole genome shotgun (WGS) entry which is preliminary data.</text>
</comment>
<keyword evidence="2" id="KW-1133">Transmembrane helix</keyword>
<dbReference type="EMBL" id="CAMXCT010002157">
    <property type="protein sequence ID" value="CAI3996080.1"/>
    <property type="molecule type" value="Genomic_DNA"/>
</dbReference>
<gene>
    <name evidence="3" type="ORF">C1SCF055_LOCUS22583</name>
</gene>
<feature type="region of interest" description="Disordered" evidence="1">
    <location>
        <begin position="201"/>
        <end position="247"/>
    </location>
</feature>
<name>A0A9P1G340_9DINO</name>
<reference evidence="3" key="1">
    <citation type="submission" date="2022-10" db="EMBL/GenBank/DDBJ databases">
        <authorList>
            <person name="Chen Y."/>
            <person name="Dougan E. K."/>
            <person name="Chan C."/>
            <person name="Rhodes N."/>
            <person name="Thang M."/>
        </authorList>
    </citation>
    <scope>NUCLEOTIDE SEQUENCE</scope>
</reference>
<dbReference type="EMBL" id="CAMXCT020002157">
    <property type="protein sequence ID" value="CAL1149455.1"/>
    <property type="molecule type" value="Genomic_DNA"/>
</dbReference>
<evidence type="ECO:0008006" key="6">
    <source>
        <dbReference type="Google" id="ProtNLM"/>
    </source>
</evidence>
<dbReference type="EMBL" id="CAMXCT030002157">
    <property type="protein sequence ID" value="CAL4783392.1"/>
    <property type="molecule type" value="Genomic_DNA"/>
</dbReference>
<sequence>MAAAQTVRSGRSFQRGEGQWYLWLARILFASTLLLKHKHAQQVLRPSIGCPAAVSTEDFWSAAQWFALMYFMVDFGSCCFFACSSIWIRQSLSHCGRSLSCLSALLASWGFFAYVRAFAFDLRCVGIFGVIAMLCFFVFVVSTVIWWLLVECDACQLEATGLGDDDSGSCALIANPLTWGCCRLFSQLCCSLEAWPSGRGSAEDLAERGDASPHGRDTRPSPSPDTSTSRGMRGSPIGSSGGSKDNEHKITFRVLGRNGELLFASRSKQTVRTWIKRNLDREKRKGVIIEEKRRSSRRSLKRLSPSAQGRNWLELQN</sequence>
<feature type="transmembrane region" description="Helical" evidence="2">
    <location>
        <begin position="125"/>
        <end position="149"/>
    </location>
</feature>
<keyword evidence="2" id="KW-0472">Membrane</keyword>
<protein>
    <recommendedName>
        <fullName evidence="6">Transmembrane protein</fullName>
    </recommendedName>
</protein>
<feature type="transmembrane region" description="Helical" evidence="2">
    <location>
        <begin position="65"/>
        <end position="87"/>
    </location>
</feature>
<evidence type="ECO:0000256" key="1">
    <source>
        <dbReference type="SAM" id="MobiDB-lite"/>
    </source>
</evidence>